<feature type="transmembrane region" description="Helical" evidence="6">
    <location>
        <begin position="54"/>
        <end position="73"/>
    </location>
</feature>
<dbReference type="PROSITE" id="PS50850">
    <property type="entry name" value="MFS"/>
    <property type="match status" value="1"/>
</dbReference>
<organism evidence="8 9">
    <name type="scientific">Caproicibacterium argilliputei</name>
    <dbReference type="NCBI Taxonomy" id="3030016"/>
    <lineage>
        <taxon>Bacteria</taxon>
        <taxon>Bacillati</taxon>
        <taxon>Bacillota</taxon>
        <taxon>Clostridia</taxon>
        <taxon>Eubacteriales</taxon>
        <taxon>Oscillospiraceae</taxon>
        <taxon>Caproicibacterium</taxon>
    </lineage>
</organism>
<dbReference type="KEGG" id="carl:PXC00_01445"/>
<dbReference type="AlphaFoldDB" id="A0AA97DAD4"/>
<evidence type="ECO:0000256" key="2">
    <source>
        <dbReference type="ARBA" id="ARBA00022448"/>
    </source>
</evidence>
<feature type="transmembrane region" description="Helical" evidence="6">
    <location>
        <begin position="202"/>
        <end position="222"/>
    </location>
</feature>
<reference evidence="8 9" key="1">
    <citation type="submission" date="2024-06" db="EMBL/GenBank/DDBJ databases">
        <title>Caproicibacterium argilliputei sp. nov, a novel caproic acid producing anaerobic bacterium isolated from pit mud.</title>
        <authorList>
            <person name="Xia S."/>
        </authorList>
    </citation>
    <scope>NUCLEOTIDE SEQUENCE [LARGE SCALE GENOMIC DNA]</scope>
    <source>
        <strain evidence="8 9">ZCY20-5</strain>
    </source>
</reference>
<evidence type="ECO:0000256" key="5">
    <source>
        <dbReference type="ARBA" id="ARBA00023136"/>
    </source>
</evidence>
<dbReference type="GO" id="GO:0022857">
    <property type="term" value="F:transmembrane transporter activity"/>
    <property type="evidence" value="ECO:0007669"/>
    <property type="project" value="InterPro"/>
</dbReference>
<feature type="transmembrane region" description="Helical" evidence="6">
    <location>
        <begin position="85"/>
        <end position="107"/>
    </location>
</feature>
<gene>
    <name evidence="8" type="ORF">PXC00_01445</name>
</gene>
<accession>A0AA97DAD4</accession>
<keyword evidence="9" id="KW-1185">Reference proteome</keyword>
<dbReference type="RefSeq" id="WP_275844576.1">
    <property type="nucleotide sequence ID" value="NZ_CP135996.1"/>
</dbReference>
<protein>
    <submittedName>
        <fullName evidence="8">MFS transporter</fullName>
    </submittedName>
</protein>
<feature type="transmembrane region" description="Helical" evidence="6">
    <location>
        <begin position="228"/>
        <end position="247"/>
    </location>
</feature>
<dbReference type="Gene3D" id="1.20.1720.10">
    <property type="entry name" value="Multidrug resistance protein D"/>
    <property type="match status" value="1"/>
</dbReference>
<name>A0AA97DAD4_9FIRM</name>
<dbReference type="InterPro" id="IPR011701">
    <property type="entry name" value="MFS"/>
</dbReference>
<dbReference type="Proteomes" id="UP001300604">
    <property type="component" value="Chromosome"/>
</dbReference>
<feature type="transmembrane region" description="Helical" evidence="6">
    <location>
        <begin position="169"/>
        <end position="190"/>
    </location>
</feature>
<dbReference type="Gene3D" id="1.20.1250.20">
    <property type="entry name" value="MFS general substrate transporter like domains"/>
    <property type="match status" value="1"/>
</dbReference>
<feature type="domain" description="Major facilitator superfamily (MFS) profile" evidence="7">
    <location>
        <begin position="15"/>
        <end position="470"/>
    </location>
</feature>
<dbReference type="GO" id="GO:0005886">
    <property type="term" value="C:plasma membrane"/>
    <property type="evidence" value="ECO:0007669"/>
    <property type="project" value="UniProtKB-SubCell"/>
</dbReference>
<dbReference type="InterPro" id="IPR036259">
    <property type="entry name" value="MFS_trans_sf"/>
</dbReference>
<dbReference type="Pfam" id="PF07690">
    <property type="entry name" value="MFS_1"/>
    <property type="match status" value="1"/>
</dbReference>
<dbReference type="PANTHER" id="PTHR42718">
    <property type="entry name" value="MAJOR FACILITATOR SUPERFAMILY MULTIDRUG TRANSPORTER MFSC"/>
    <property type="match status" value="1"/>
</dbReference>
<evidence type="ECO:0000256" key="3">
    <source>
        <dbReference type="ARBA" id="ARBA00022692"/>
    </source>
</evidence>
<keyword evidence="3 6" id="KW-0812">Transmembrane</keyword>
<evidence type="ECO:0000256" key="1">
    <source>
        <dbReference type="ARBA" id="ARBA00004651"/>
    </source>
</evidence>
<dbReference type="PRINTS" id="PR01036">
    <property type="entry name" value="TCRTETB"/>
</dbReference>
<evidence type="ECO:0000313" key="9">
    <source>
        <dbReference type="Proteomes" id="UP001300604"/>
    </source>
</evidence>
<dbReference type="EMBL" id="CP135996">
    <property type="protein sequence ID" value="WOC32562.1"/>
    <property type="molecule type" value="Genomic_DNA"/>
</dbReference>
<sequence length="472" mass="50174">MSEKKRSKPAPLKAMMALLLFGGFLSLFNETILNVALSQIMADLHVTATTVQWLSTGYVLIVAIMVPISAFLLHTFTTKQIYTGAMGFFLLGTVIAAASGNFAVLLAGRMVQAIGTGLLAPIMINTALTLYPREKHGFIMGICTCVVLVGPSVGPIVSGVVLQVFSWRALFIMLIPLAGACIVGGLLVLGSTIELTKPKLDVPSIVFSSAGFSLLVFGMSVIGSDTSILVTMLLFAGGALSLICFTVRQLKLSQPMLNIRVFRKPYFTVGAVLVIVMQMVQFSLNILLPMLFESGIGLSSLLSALLLFPAVLVCSLMTIFSGKLYDRIGGKLLIPLGLLLMCVFLVMMTGIQPSTPIAWIAVINTLIYFGIALAWSPDQSNALRQLQPEEQTDGVAIINTFIQLGSALGTPLFVGLLSAGQSRYLAAAATADAAAKTQALYAGFRSATQVAAGLIAIAFLLSLTLRKERQNP</sequence>
<proteinExistence type="predicted"/>
<reference evidence="9" key="3">
    <citation type="submission" date="2024-06" db="EMBL/GenBank/DDBJ databases">
        <authorList>
            <person name="Zeng C."/>
        </authorList>
    </citation>
    <scope>NUCLEOTIDE SEQUENCE [LARGE SCALE GENOMIC DNA]</scope>
    <source>
        <strain evidence="9">ZCY20-5</strain>
    </source>
</reference>
<keyword evidence="2" id="KW-0813">Transport</keyword>
<feature type="transmembrane region" description="Helical" evidence="6">
    <location>
        <begin position="357"/>
        <end position="375"/>
    </location>
</feature>
<reference evidence="9" key="2">
    <citation type="submission" date="2024-06" db="EMBL/GenBank/DDBJ databases">
        <title>Caproicibacterium argilliputei sp. nov, a novel caproic acid producing anaerobic bacterium isolated from pit mud.</title>
        <authorList>
            <person name="Zeng C."/>
        </authorList>
    </citation>
    <scope>NUCLEOTIDE SEQUENCE [LARGE SCALE GENOMIC DNA]</scope>
    <source>
        <strain evidence="9">ZCY20-5</strain>
    </source>
</reference>
<keyword evidence="4 6" id="KW-1133">Transmembrane helix</keyword>
<dbReference type="PANTHER" id="PTHR42718:SF43">
    <property type="entry name" value="LINCOMYCIN RESISTANCE PROTEIN LMRB"/>
    <property type="match status" value="1"/>
</dbReference>
<evidence type="ECO:0000259" key="7">
    <source>
        <dbReference type="PROSITE" id="PS50850"/>
    </source>
</evidence>
<dbReference type="InterPro" id="IPR020846">
    <property type="entry name" value="MFS_dom"/>
</dbReference>
<dbReference type="SUPFAM" id="SSF103473">
    <property type="entry name" value="MFS general substrate transporter"/>
    <property type="match status" value="1"/>
</dbReference>
<feature type="transmembrane region" description="Helical" evidence="6">
    <location>
        <begin position="396"/>
        <end position="419"/>
    </location>
</feature>
<feature type="transmembrane region" description="Helical" evidence="6">
    <location>
        <begin position="113"/>
        <end position="131"/>
    </location>
</feature>
<feature type="transmembrane region" description="Helical" evidence="6">
    <location>
        <begin position="267"/>
        <end position="292"/>
    </location>
</feature>
<evidence type="ECO:0000256" key="6">
    <source>
        <dbReference type="SAM" id="Phobius"/>
    </source>
</evidence>
<feature type="transmembrane region" description="Helical" evidence="6">
    <location>
        <begin position="298"/>
        <end position="320"/>
    </location>
</feature>
<feature type="transmembrane region" description="Helical" evidence="6">
    <location>
        <begin position="439"/>
        <end position="463"/>
    </location>
</feature>
<keyword evidence="5 6" id="KW-0472">Membrane</keyword>
<evidence type="ECO:0000313" key="8">
    <source>
        <dbReference type="EMBL" id="WOC32562.1"/>
    </source>
</evidence>
<feature type="transmembrane region" description="Helical" evidence="6">
    <location>
        <begin position="138"/>
        <end position="157"/>
    </location>
</feature>
<evidence type="ECO:0000256" key="4">
    <source>
        <dbReference type="ARBA" id="ARBA00022989"/>
    </source>
</evidence>
<comment type="subcellular location">
    <subcellularLocation>
        <location evidence="1">Cell membrane</location>
        <topology evidence="1">Multi-pass membrane protein</topology>
    </subcellularLocation>
</comment>
<feature type="transmembrane region" description="Helical" evidence="6">
    <location>
        <begin position="332"/>
        <end position="351"/>
    </location>
</feature>